<sequence>MSTSSLAELQSVTSSSKRTELSVDALRQEAPTAGQMNVLEARHGDPIPMYGDANARGFKTVEDLSVTDCVIAHLEAEEVDAVFGIPGGNIAPFQQALRKHASMRFIIASHEAGAAFMADGYARATGKLGVCMVTAGPGATNALTGVASAHLDGVPMLAISGNVPTERVGLMALQESSSTHGVNTVEMFRQACASSVGVVDAQSFQRLLARSLRTAQGLPGGAAHMSIPANIARQPIHRATVPTTRGAFRARPPSAPFEDLRAAFTMLRTARRPLIFLGSGAREAMGQHGEAFNAFITQHGIPVATSLRAKGLFSEREPLSLGVLGLAGSKRSENYLRDGVDVLLVLGSRLGEWATRSFHKHFQAIHHVIQVDVNAANIGQFLPVRLPIVADVGSVVTGLAELGQMIGPSSGARVQERWSQVMALTEPAVHVRAPQAEGMVKPQQLMAELDKHLGPDMDLYVDMGNCTAWTSNMLHVTPPTRVFYPCGLSSMGWSCGAVIGGKIGRPERAAVAITGDGAFLMNGVEMLTASRYRVGTVTIVLNDNFLGTVNHGEHVQDRSYPLEDEFYSLGNPDLVRFSESLGARAYTVSAPGELDALLPEALRRADETGQPQVIIARIDYREVPPYGDRFAAVASDAT</sequence>
<dbReference type="GO" id="GO:0003984">
    <property type="term" value="F:acetolactate synthase activity"/>
    <property type="evidence" value="ECO:0007669"/>
    <property type="project" value="TreeGrafter"/>
</dbReference>
<evidence type="ECO:0000256" key="1">
    <source>
        <dbReference type="ARBA" id="ARBA00007812"/>
    </source>
</evidence>
<feature type="domain" description="Thiamine pyrophosphate enzyme central" evidence="4">
    <location>
        <begin position="261"/>
        <end position="398"/>
    </location>
</feature>
<evidence type="ECO:0000259" key="5">
    <source>
        <dbReference type="Pfam" id="PF02775"/>
    </source>
</evidence>
<dbReference type="SUPFAM" id="SSF52467">
    <property type="entry name" value="DHS-like NAD/FAD-binding domain"/>
    <property type="match status" value="1"/>
</dbReference>
<evidence type="ECO:0000313" key="7">
    <source>
        <dbReference type="EMBL" id="RKH36923.1"/>
    </source>
</evidence>
<dbReference type="InterPro" id="IPR029061">
    <property type="entry name" value="THDP-binding"/>
</dbReference>
<dbReference type="InterPro" id="IPR011766">
    <property type="entry name" value="TPP_enzyme_TPP-bd"/>
</dbReference>
<dbReference type="CDD" id="cd00568">
    <property type="entry name" value="TPP_enzymes"/>
    <property type="match status" value="1"/>
</dbReference>
<dbReference type="InterPro" id="IPR029035">
    <property type="entry name" value="DHS-like_NAD/FAD-binding_dom"/>
</dbReference>
<gene>
    <name evidence="7" type="ORF">D7X12_31475</name>
</gene>
<dbReference type="GO" id="GO:0030976">
    <property type="term" value="F:thiamine pyrophosphate binding"/>
    <property type="evidence" value="ECO:0007669"/>
    <property type="project" value="InterPro"/>
</dbReference>
<dbReference type="PANTHER" id="PTHR18968:SF167">
    <property type="entry name" value="ACETOLACTATE SYNTHASE LARGE SUBUNIT ILVB2-RELATED"/>
    <property type="match status" value="1"/>
</dbReference>
<dbReference type="CDD" id="cd07035">
    <property type="entry name" value="TPP_PYR_POX_like"/>
    <property type="match status" value="1"/>
</dbReference>
<dbReference type="Gene3D" id="3.40.50.1220">
    <property type="entry name" value="TPP-binding domain"/>
    <property type="match status" value="1"/>
</dbReference>
<dbReference type="GO" id="GO:0050660">
    <property type="term" value="F:flavin adenine dinucleotide binding"/>
    <property type="evidence" value="ECO:0007669"/>
    <property type="project" value="TreeGrafter"/>
</dbReference>
<comment type="caution">
    <text evidence="7">The sequence shown here is derived from an EMBL/GenBank/DDBJ whole genome shotgun (WGS) entry which is preliminary data.</text>
</comment>
<dbReference type="GO" id="GO:0005948">
    <property type="term" value="C:acetolactate synthase complex"/>
    <property type="evidence" value="ECO:0007669"/>
    <property type="project" value="TreeGrafter"/>
</dbReference>
<dbReference type="PANTHER" id="PTHR18968">
    <property type="entry name" value="THIAMINE PYROPHOSPHATE ENZYMES"/>
    <property type="match status" value="1"/>
</dbReference>
<reference evidence="8" key="1">
    <citation type="submission" date="2018-09" db="EMBL/GenBank/DDBJ databases">
        <authorList>
            <person name="Livingstone P.G."/>
            <person name="Whitworth D.E."/>
        </authorList>
    </citation>
    <scope>NUCLEOTIDE SEQUENCE [LARGE SCALE GENOMIC DNA]</scope>
    <source>
        <strain evidence="8">CA040B</strain>
    </source>
</reference>
<name>A0A3A8MYK7_9BACT</name>
<dbReference type="InterPro" id="IPR000399">
    <property type="entry name" value="TPP-bd_CS"/>
</dbReference>
<dbReference type="Proteomes" id="UP000273405">
    <property type="component" value="Unassembled WGS sequence"/>
</dbReference>
<evidence type="ECO:0000259" key="4">
    <source>
        <dbReference type="Pfam" id="PF00205"/>
    </source>
</evidence>
<dbReference type="GO" id="GO:0000287">
    <property type="term" value="F:magnesium ion binding"/>
    <property type="evidence" value="ECO:0007669"/>
    <property type="project" value="InterPro"/>
</dbReference>
<dbReference type="AlphaFoldDB" id="A0A3A8MYK7"/>
<dbReference type="Pfam" id="PF02775">
    <property type="entry name" value="TPP_enzyme_C"/>
    <property type="match status" value="1"/>
</dbReference>
<keyword evidence="2 3" id="KW-0786">Thiamine pyrophosphate</keyword>
<dbReference type="GO" id="GO:0009097">
    <property type="term" value="P:isoleucine biosynthetic process"/>
    <property type="evidence" value="ECO:0007669"/>
    <property type="project" value="TreeGrafter"/>
</dbReference>
<dbReference type="SUPFAM" id="SSF52518">
    <property type="entry name" value="Thiamin diphosphate-binding fold (THDP-binding)"/>
    <property type="match status" value="2"/>
</dbReference>
<dbReference type="OrthoDB" id="2254214at2"/>
<evidence type="ECO:0000256" key="2">
    <source>
        <dbReference type="ARBA" id="ARBA00023052"/>
    </source>
</evidence>
<accession>A0A3A8MYK7</accession>
<dbReference type="InterPro" id="IPR012001">
    <property type="entry name" value="Thiamin_PyroP_enz_TPP-bd_dom"/>
</dbReference>
<dbReference type="PROSITE" id="PS00187">
    <property type="entry name" value="TPP_ENZYMES"/>
    <property type="match status" value="1"/>
</dbReference>
<feature type="domain" description="Thiamine pyrophosphate enzyme TPP-binding" evidence="5">
    <location>
        <begin position="462"/>
        <end position="614"/>
    </location>
</feature>
<protein>
    <submittedName>
        <fullName evidence="7">Thiamine pyrophosphate-binding protein</fullName>
    </submittedName>
</protein>
<feature type="domain" description="Thiamine pyrophosphate enzyme N-terminal TPP-binding" evidence="6">
    <location>
        <begin position="66"/>
        <end position="175"/>
    </location>
</feature>
<organism evidence="7 8">
    <name type="scientific">Corallococcus sicarius</name>
    <dbReference type="NCBI Taxonomy" id="2316726"/>
    <lineage>
        <taxon>Bacteria</taxon>
        <taxon>Pseudomonadati</taxon>
        <taxon>Myxococcota</taxon>
        <taxon>Myxococcia</taxon>
        <taxon>Myxococcales</taxon>
        <taxon>Cystobacterineae</taxon>
        <taxon>Myxococcaceae</taxon>
        <taxon>Corallococcus</taxon>
    </lineage>
</organism>
<evidence type="ECO:0000256" key="3">
    <source>
        <dbReference type="RuleBase" id="RU362132"/>
    </source>
</evidence>
<dbReference type="Pfam" id="PF02776">
    <property type="entry name" value="TPP_enzyme_N"/>
    <property type="match status" value="1"/>
</dbReference>
<keyword evidence="8" id="KW-1185">Reference proteome</keyword>
<dbReference type="Gene3D" id="3.40.50.970">
    <property type="match status" value="2"/>
</dbReference>
<comment type="similarity">
    <text evidence="1 3">Belongs to the TPP enzyme family.</text>
</comment>
<dbReference type="RefSeq" id="WP_120628940.1">
    <property type="nucleotide sequence ID" value="NZ_RAWG01000272.1"/>
</dbReference>
<dbReference type="FunFam" id="3.40.50.970:FF:000007">
    <property type="entry name" value="Acetolactate synthase"/>
    <property type="match status" value="1"/>
</dbReference>
<proteinExistence type="inferred from homology"/>
<dbReference type="InterPro" id="IPR045229">
    <property type="entry name" value="TPP_enz"/>
</dbReference>
<dbReference type="GO" id="GO:0009099">
    <property type="term" value="P:L-valine biosynthetic process"/>
    <property type="evidence" value="ECO:0007669"/>
    <property type="project" value="TreeGrafter"/>
</dbReference>
<evidence type="ECO:0000259" key="6">
    <source>
        <dbReference type="Pfam" id="PF02776"/>
    </source>
</evidence>
<evidence type="ECO:0000313" key="8">
    <source>
        <dbReference type="Proteomes" id="UP000273405"/>
    </source>
</evidence>
<dbReference type="EMBL" id="RAWG01000272">
    <property type="protein sequence ID" value="RKH36923.1"/>
    <property type="molecule type" value="Genomic_DNA"/>
</dbReference>
<dbReference type="Pfam" id="PF00205">
    <property type="entry name" value="TPP_enzyme_M"/>
    <property type="match status" value="1"/>
</dbReference>
<dbReference type="InterPro" id="IPR012000">
    <property type="entry name" value="Thiamin_PyroP_enz_cen_dom"/>
</dbReference>